<dbReference type="AlphaFoldDB" id="A0A367G3T1"/>
<accession>A0A367G3T1</accession>
<dbReference type="RefSeq" id="WP_114001875.1">
    <property type="nucleotide sequence ID" value="NZ_PSQG01000006.1"/>
</dbReference>
<evidence type="ECO:0000313" key="2">
    <source>
        <dbReference type="Proteomes" id="UP000253208"/>
    </source>
</evidence>
<protein>
    <submittedName>
        <fullName evidence="1">Uncharacterized protein</fullName>
    </submittedName>
</protein>
<proteinExistence type="predicted"/>
<gene>
    <name evidence="1" type="ORF">C4886_05330</name>
</gene>
<evidence type="ECO:0000313" key="1">
    <source>
        <dbReference type="EMBL" id="RCH44873.1"/>
    </source>
</evidence>
<comment type="caution">
    <text evidence="1">The sequence shown here is derived from an EMBL/GenBank/DDBJ whole genome shotgun (WGS) entry which is preliminary data.</text>
</comment>
<dbReference type="Proteomes" id="UP000253208">
    <property type="component" value="Unassembled WGS sequence"/>
</dbReference>
<dbReference type="PROSITE" id="PS51257">
    <property type="entry name" value="PROKAR_LIPOPROTEIN"/>
    <property type="match status" value="1"/>
</dbReference>
<dbReference type="EMBL" id="PSQG01000006">
    <property type="protein sequence ID" value="RCH44873.1"/>
    <property type="molecule type" value="Genomic_DNA"/>
</dbReference>
<organism evidence="1 2">
    <name type="scientific">Blautia obeum</name>
    <dbReference type="NCBI Taxonomy" id="40520"/>
    <lineage>
        <taxon>Bacteria</taxon>
        <taxon>Bacillati</taxon>
        <taxon>Bacillota</taxon>
        <taxon>Clostridia</taxon>
        <taxon>Lachnospirales</taxon>
        <taxon>Lachnospiraceae</taxon>
        <taxon>Blautia</taxon>
    </lineage>
</organism>
<reference evidence="1 2" key="1">
    <citation type="submission" date="2018-02" db="EMBL/GenBank/DDBJ databases">
        <title>Complete genome sequencing of Faecalibacterium prausnitzii strains isolated from the human gut.</title>
        <authorList>
            <person name="Fitzgerald B.C."/>
            <person name="Shkoporov A.N."/>
            <person name="Ross P.R."/>
            <person name="Hill C."/>
        </authorList>
    </citation>
    <scope>NUCLEOTIDE SEQUENCE [LARGE SCALE GENOMIC DNA]</scope>
    <source>
        <strain evidence="1 2">APC942/31-1</strain>
    </source>
</reference>
<sequence length="107" mass="10829">MGMGNRNAANGSMIAGMGGFGCMLYNATGAATKYEPEAENRHIVAVQALTDTTIRTVGAAWDAPAAVDGLVLTAGNCLYLKAASVTISSGTGIMYYGYGQVAEAGGE</sequence>
<name>A0A367G3T1_9FIRM</name>